<feature type="non-terminal residue" evidence="11">
    <location>
        <position position="1"/>
    </location>
</feature>
<feature type="compositionally biased region" description="Acidic residues" evidence="9">
    <location>
        <begin position="307"/>
        <end position="319"/>
    </location>
</feature>
<evidence type="ECO:0000256" key="8">
    <source>
        <dbReference type="PROSITE-ProRule" id="PRU00035"/>
    </source>
</evidence>
<feature type="region of interest" description="Disordered" evidence="9">
    <location>
        <begin position="188"/>
        <end position="245"/>
    </location>
</feature>
<dbReference type="InterPro" id="IPR009072">
    <property type="entry name" value="Histone-fold"/>
</dbReference>
<dbReference type="GO" id="GO:0046695">
    <property type="term" value="C:SLIK (SAGA-like) complex"/>
    <property type="evidence" value="ECO:0007669"/>
    <property type="project" value="InterPro"/>
</dbReference>
<feature type="region of interest" description="Disordered" evidence="9">
    <location>
        <begin position="93"/>
        <end position="125"/>
    </location>
</feature>
<proteinExistence type="predicted"/>
<name>A0A9P8Q3M7_WICPI</name>
<dbReference type="GO" id="GO:0000124">
    <property type="term" value="C:SAGA complex"/>
    <property type="evidence" value="ECO:0007669"/>
    <property type="project" value="InterPro"/>
</dbReference>
<feature type="compositionally biased region" description="Low complexity" evidence="9">
    <location>
        <begin position="113"/>
        <end position="122"/>
    </location>
</feature>
<dbReference type="GO" id="GO:0005198">
    <property type="term" value="F:structural molecule activity"/>
    <property type="evidence" value="ECO:0007669"/>
    <property type="project" value="TreeGrafter"/>
</dbReference>
<feature type="domain" description="Bromo" evidence="10">
    <location>
        <begin position="413"/>
        <end position="483"/>
    </location>
</feature>
<feature type="compositionally biased region" description="Polar residues" evidence="9">
    <location>
        <begin position="1153"/>
        <end position="1163"/>
    </location>
</feature>
<evidence type="ECO:0000313" key="11">
    <source>
        <dbReference type="EMBL" id="KAH3683423.1"/>
    </source>
</evidence>
<dbReference type="AlphaFoldDB" id="A0A9P8Q3M7"/>
<keyword evidence="3" id="KW-0805">Transcription regulation</keyword>
<keyword evidence="2" id="KW-0597">Phosphoprotein</keyword>
<feature type="compositionally biased region" description="Polar residues" evidence="9">
    <location>
        <begin position="229"/>
        <end position="245"/>
    </location>
</feature>
<dbReference type="InterPro" id="IPR018359">
    <property type="entry name" value="Bromodomain_CS"/>
</dbReference>
<dbReference type="PROSITE" id="PS50014">
    <property type="entry name" value="BROMODOMAIN_2"/>
    <property type="match status" value="1"/>
</dbReference>
<feature type="compositionally biased region" description="Acidic residues" evidence="9">
    <location>
        <begin position="718"/>
        <end position="733"/>
    </location>
</feature>
<evidence type="ECO:0000256" key="1">
    <source>
        <dbReference type="ARBA" id="ARBA00004123"/>
    </source>
</evidence>
<feature type="region of interest" description="Disordered" evidence="9">
    <location>
        <begin position="306"/>
        <end position="342"/>
    </location>
</feature>
<dbReference type="GO" id="GO:0006325">
    <property type="term" value="P:chromatin organization"/>
    <property type="evidence" value="ECO:0007669"/>
    <property type="project" value="UniProtKB-ARBA"/>
</dbReference>
<feature type="region of interest" description="Disordered" evidence="9">
    <location>
        <begin position="710"/>
        <end position="743"/>
    </location>
</feature>
<feature type="region of interest" description="Disordered" evidence="9">
    <location>
        <begin position="515"/>
        <end position="618"/>
    </location>
</feature>
<dbReference type="CDD" id="cd05510">
    <property type="entry name" value="Bromo_SPT7_like"/>
    <property type="match status" value="1"/>
</dbReference>
<dbReference type="InterPro" id="IPR036427">
    <property type="entry name" value="Bromodomain-like_sf"/>
</dbReference>
<evidence type="ECO:0000256" key="6">
    <source>
        <dbReference type="ARBA" id="ARBA00023242"/>
    </source>
</evidence>
<dbReference type="Proteomes" id="UP000774326">
    <property type="component" value="Unassembled WGS sequence"/>
</dbReference>
<reference evidence="11" key="1">
    <citation type="journal article" date="2021" name="Open Biol.">
        <title>Shared evolutionary footprints suggest mitochondrial oxidative damage underlies multiple complex I losses in fungi.</title>
        <authorList>
            <person name="Schikora-Tamarit M.A."/>
            <person name="Marcet-Houben M."/>
            <person name="Nosek J."/>
            <person name="Gabaldon T."/>
        </authorList>
    </citation>
    <scope>NUCLEOTIDE SEQUENCE</scope>
    <source>
        <strain evidence="11">CBS2887</strain>
    </source>
</reference>
<keyword evidence="4 8" id="KW-0103">Bromodomain</keyword>
<keyword evidence="5" id="KW-0804">Transcription</keyword>
<dbReference type="SUPFAM" id="SSF47370">
    <property type="entry name" value="Bromodomain"/>
    <property type="match status" value="1"/>
</dbReference>
<dbReference type="InterPro" id="IPR001487">
    <property type="entry name" value="Bromodomain"/>
</dbReference>
<feature type="compositionally biased region" description="Basic and acidic residues" evidence="9">
    <location>
        <begin position="542"/>
        <end position="567"/>
    </location>
</feature>
<evidence type="ECO:0000256" key="4">
    <source>
        <dbReference type="ARBA" id="ARBA00023117"/>
    </source>
</evidence>
<dbReference type="PRINTS" id="PR00503">
    <property type="entry name" value="BROMODOMAIN"/>
</dbReference>
<dbReference type="Pfam" id="PF00439">
    <property type="entry name" value="Bromodomain"/>
    <property type="match status" value="1"/>
</dbReference>
<reference evidence="11" key="2">
    <citation type="submission" date="2021-01" db="EMBL/GenBank/DDBJ databases">
        <authorList>
            <person name="Schikora-Tamarit M.A."/>
        </authorList>
    </citation>
    <scope>NUCLEOTIDE SEQUENCE</scope>
    <source>
        <strain evidence="11">CBS2887</strain>
    </source>
</reference>
<gene>
    <name evidence="11" type="ORF">WICPIJ_005606</name>
</gene>
<keyword evidence="12" id="KW-1185">Reference proteome</keyword>
<comment type="caution">
    <text evidence="11">The sequence shown here is derived from an EMBL/GenBank/DDBJ whole genome shotgun (WGS) entry which is preliminary data.</text>
</comment>
<feature type="region of interest" description="Disordered" evidence="9">
    <location>
        <begin position="1153"/>
        <end position="1210"/>
    </location>
</feature>
<dbReference type="OrthoDB" id="21449at2759"/>
<dbReference type="Gene3D" id="1.20.920.10">
    <property type="entry name" value="Bromodomain-like"/>
    <property type="match status" value="1"/>
</dbReference>
<dbReference type="Gene3D" id="1.10.20.10">
    <property type="entry name" value="Histone, subunit A"/>
    <property type="match status" value="1"/>
</dbReference>
<keyword evidence="6" id="KW-0539">Nucleus</keyword>
<feature type="region of interest" description="Disordered" evidence="9">
    <location>
        <begin position="645"/>
        <end position="693"/>
    </location>
</feature>
<dbReference type="InterPro" id="IPR037782">
    <property type="entry name" value="Spt7"/>
</dbReference>
<evidence type="ECO:0000313" key="12">
    <source>
        <dbReference type="Proteomes" id="UP000774326"/>
    </source>
</evidence>
<feature type="compositionally biased region" description="Basic and acidic residues" evidence="9">
    <location>
        <begin position="329"/>
        <end position="341"/>
    </location>
</feature>
<evidence type="ECO:0000256" key="3">
    <source>
        <dbReference type="ARBA" id="ARBA00023015"/>
    </source>
</evidence>
<dbReference type="FunFam" id="1.20.920.10:FF:000032">
    <property type="entry name" value="Transcriptional activator spt7"/>
    <property type="match status" value="1"/>
</dbReference>
<feature type="compositionally biased region" description="Basic and acidic residues" evidence="9">
    <location>
        <begin position="651"/>
        <end position="678"/>
    </location>
</feature>
<dbReference type="PANTHER" id="PTHR47343:SF1">
    <property type="entry name" value="TRANSCRIPTIONAL ACTIVATOR SPT7"/>
    <property type="match status" value="1"/>
</dbReference>
<dbReference type="PROSITE" id="PS00633">
    <property type="entry name" value="BROMODOMAIN_1"/>
    <property type="match status" value="1"/>
</dbReference>
<dbReference type="GO" id="GO:0006357">
    <property type="term" value="P:regulation of transcription by RNA polymerase II"/>
    <property type="evidence" value="ECO:0007669"/>
    <property type="project" value="UniProtKB-ARBA"/>
</dbReference>
<dbReference type="GO" id="GO:0046982">
    <property type="term" value="F:protein heterodimerization activity"/>
    <property type="evidence" value="ECO:0007669"/>
    <property type="project" value="InterPro"/>
</dbReference>
<evidence type="ECO:0000256" key="9">
    <source>
        <dbReference type="SAM" id="MobiDB-lite"/>
    </source>
</evidence>
<feature type="compositionally biased region" description="Acidic residues" evidence="9">
    <location>
        <begin position="210"/>
        <end position="221"/>
    </location>
</feature>
<feature type="compositionally biased region" description="Basic and acidic residues" evidence="9">
    <location>
        <begin position="93"/>
        <end position="107"/>
    </location>
</feature>
<evidence type="ECO:0000259" key="10">
    <source>
        <dbReference type="PROSITE" id="PS50014"/>
    </source>
</evidence>
<dbReference type="SMART" id="SM00297">
    <property type="entry name" value="BROMO"/>
    <property type="match status" value="1"/>
</dbReference>
<dbReference type="EMBL" id="JAEUBG010003138">
    <property type="protein sequence ID" value="KAH3683423.1"/>
    <property type="molecule type" value="Genomic_DNA"/>
</dbReference>
<feature type="compositionally biased region" description="Low complexity" evidence="9">
    <location>
        <begin position="574"/>
        <end position="588"/>
    </location>
</feature>
<evidence type="ECO:0000256" key="2">
    <source>
        <dbReference type="ARBA" id="ARBA00022553"/>
    </source>
</evidence>
<comment type="subcellular location">
    <subcellularLocation>
        <location evidence="1">Nucleus</location>
    </subcellularLocation>
</comment>
<organism evidence="11 12">
    <name type="scientific">Wickerhamomyces pijperi</name>
    <name type="common">Yeast</name>
    <name type="synonym">Pichia pijperi</name>
    <dbReference type="NCBI Taxonomy" id="599730"/>
    <lineage>
        <taxon>Eukaryota</taxon>
        <taxon>Fungi</taxon>
        <taxon>Dikarya</taxon>
        <taxon>Ascomycota</taxon>
        <taxon>Saccharomycotina</taxon>
        <taxon>Saccharomycetes</taxon>
        <taxon>Phaffomycetales</taxon>
        <taxon>Wickerhamomycetaceae</taxon>
        <taxon>Wickerhamomyces</taxon>
    </lineage>
</organism>
<dbReference type="PANTHER" id="PTHR47343">
    <property type="entry name" value="TRANSCRIPTIONAL ACTIVATOR SPT7"/>
    <property type="match status" value="1"/>
</dbReference>
<feature type="compositionally biased region" description="Acidic residues" evidence="9">
    <location>
        <begin position="596"/>
        <end position="618"/>
    </location>
</feature>
<evidence type="ECO:0000256" key="5">
    <source>
        <dbReference type="ARBA" id="ARBA00023163"/>
    </source>
</evidence>
<sequence>YSLHSPNTIQRFAVMTPPIQPHLDIFQRNDIDKLYNLTRKLWRQGTFQYYLNNQQLLVLQCILDSSDSRLLFEKFMGSQISFKFVERAKLKSQDTDEANKKTQDNNETHGNSQPQQQQQQQQDISYTDSSIANGVESARQLALRIRYVLWDAAIDYYYDTEQDTMEEPYALFEDSEDEQVEELKANDDAAVATTGESKETEVKQGRAIAEDDDYDDEEDEEEKKKEEAQQQPDTAEPATQQTISHQTDDHGNIILEVPIVDNDEDLHQLDNKILMSNFNKIYHNFEHDKETLIKRQKLEENDKLLEENAEEEEEDDEVQETTKDGNPLPKKETAAKSKKDSQLSMNLGAANLSLKHLLRTIESNKSKLNLSDTELRQLITEVRKNRSKWASDDKIGQEELYEACEKVIIELRNHTEHSTAFLNKVSKRDAPNYYQIIKRPMDLNTILKKLKTFQYKSKSEFVEDVMLIWKNCLQFNTDPKHFLRAHAIAMQKKSLGLIHLIPDITVKDRKEVEEAFKDQDDGSATPAPSGKNTAGKGKKRSRNGEVLEKKELADAEEHKVKEEEKEQSVVPPSATTDAATKTTTTGDDVAMVDGSVLEDEEADGDSNEYLNVEDNDKDDMEMQTWKNLTAKTRADYCIARSMLFEQPETGTKPEEAEKQQTVKDGEPELKKQKVEHQQPFRLNPDAPALVRDKKNMREFEKFLGSYQSRKRTFKSEDSSLENDAEQEQQEQEDQSSATDKESKPYLIEYDINGGIPGIPYAGVSGLQLDQEEQKLIDQVMQTGLQPSCYSSSDSHGGLNKVINSNIELMQEIRRICYKISIIRQMQQQHHIHHSHLKPAPYNPIDDTVDLDPISRLPNREKHDKRVVFEVLRKRVAKLAMQTGFESAGGFAIDTLTQITGDYMDNLMRTIKTHLESPSVNRQQKRKNVLRLALLQNGITKFDELHGYVHENVIRQTGKLQELKGKLSGFLKSLLRPAVQDLNEGAFADNSEQFMNGDFSNELGDDFFGFKELGLDKELGVLGNTIPLHLLQSRLADQSQADTTGQPSRPAFEWYRPDPVQEDAIKLQIKTFQPFLAQVLHKNKLAQSKQFKTKREIADYMDSKTNLTLPEEEDYNKRTNKSKLPPNGKIIVTLKKKLSAISYYIPEDTELLQSEPVQTSQQPKATKPVNVKQEKKTKGKQQQQSNNFDEESDGGVGKLKNEVGSDTSLMF</sequence>
<dbReference type="GO" id="GO:0005634">
    <property type="term" value="C:nucleus"/>
    <property type="evidence" value="ECO:0007669"/>
    <property type="project" value="UniProtKB-SubCell"/>
</dbReference>
<protein>
    <recommendedName>
        <fullName evidence="7">SAGA complex subunit Spt7</fullName>
    </recommendedName>
</protein>
<accession>A0A9P8Q3M7</accession>
<evidence type="ECO:0000256" key="7">
    <source>
        <dbReference type="ARBA" id="ARBA00093633"/>
    </source>
</evidence>